<dbReference type="InterPro" id="IPR001347">
    <property type="entry name" value="SIS_dom"/>
</dbReference>
<comment type="caution">
    <text evidence="2">The sequence shown here is derived from an EMBL/GenBank/DDBJ whole genome shotgun (WGS) entry which is preliminary data.</text>
</comment>
<dbReference type="EMBL" id="DXAM01000050">
    <property type="protein sequence ID" value="HJA03936.1"/>
    <property type="molecule type" value="Genomic_DNA"/>
</dbReference>
<dbReference type="Gene3D" id="3.40.50.10490">
    <property type="entry name" value="Glucose-6-phosphate isomerase like protein, domain 1"/>
    <property type="match status" value="2"/>
</dbReference>
<dbReference type="GO" id="GO:1901135">
    <property type="term" value="P:carbohydrate derivative metabolic process"/>
    <property type="evidence" value="ECO:0007669"/>
    <property type="project" value="InterPro"/>
</dbReference>
<dbReference type="PANTHER" id="PTHR10937:SF4">
    <property type="entry name" value="GLUCOSAMINE-6-PHOSPHATE DEAMINASE"/>
    <property type="match status" value="1"/>
</dbReference>
<evidence type="ECO:0000313" key="2">
    <source>
        <dbReference type="EMBL" id="HJA03936.1"/>
    </source>
</evidence>
<feature type="domain" description="SIS" evidence="1">
    <location>
        <begin position="27"/>
        <end position="167"/>
    </location>
</feature>
<dbReference type="AlphaFoldDB" id="A0A9D2H5T3"/>
<name>A0A9D2H5T3_9MICO</name>
<reference evidence="2" key="1">
    <citation type="journal article" date="2021" name="PeerJ">
        <title>Extensive microbial diversity within the chicken gut microbiome revealed by metagenomics and culture.</title>
        <authorList>
            <person name="Gilroy R."/>
            <person name="Ravi A."/>
            <person name="Getino M."/>
            <person name="Pursley I."/>
            <person name="Horton D.L."/>
            <person name="Alikhan N.F."/>
            <person name="Baker D."/>
            <person name="Gharbi K."/>
            <person name="Hall N."/>
            <person name="Watson M."/>
            <person name="Adriaenssens E.M."/>
            <person name="Foster-Nyarko E."/>
            <person name="Jarju S."/>
            <person name="Secka A."/>
            <person name="Antonio M."/>
            <person name="Oren A."/>
            <person name="Chaudhuri R.R."/>
            <person name="La Ragione R."/>
            <person name="Hildebrand F."/>
            <person name="Pallen M.J."/>
        </authorList>
    </citation>
    <scope>NUCLEOTIDE SEQUENCE</scope>
    <source>
        <strain evidence="2">ChiHjej8B7-3636</strain>
    </source>
</reference>
<sequence length="294" mass="31736">MTTSTVTQQEILSQPQVWRRALTSDIDVPAFGETGERVLFLGCGTSAFVAESIAELRERAGHGISDAGYASEWTPQRVYDRIVVISRSGTTSEVLQVLAQVPDGTATTAIVGVASSPVAQAAGDVLVLDYADERSVVQTRFPTTVLLLARRAFGESVEHLPRQAEEALAREAAVSAADFSHFVFLGRWWTYGLAQEAALKIREAAQAWSESYPSLDYRHGPIAVAHDDTLVVVFGERDPNLERDIQRTNATVVCEDLDPLVQLARAQSLAADLAAARDAVTESTANLSAMLVAH</sequence>
<gene>
    <name evidence="2" type="ORF">H9800_03660</name>
</gene>
<protein>
    <submittedName>
        <fullName evidence="2">SIS domain-containing protein</fullName>
    </submittedName>
</protein>
<dbReference type="PROSITE" id="PS51464">
    <property type="entry name" value="SIS"/>
    <property type="match status" value="1"/>
</dbReference>
<evidence type="ECO:0000313" key="3">
    <source>
        <dbReference type="Proteomes" id="UP000824220"/>
    </source>
</evidence>
<proteinExistence type="predicted"/>
<dbReference type="SUPFAM" id="SSF53697">
    <property type="entry name" value="SIS domain"/>
    <property type="match status" value="1"/>
</dbReference>
<reference evidence="2" key="2">
    <citation type="submission" date="2021-04" db="EMBL/GenBank/DDBJ databases">
        <authorList>
            <person name="Gilroy R."/>
        </authorList>
    </citation>
    <scope>NUCLEOTIDE SEQUENCE</scope>
    <source>
        <strain evidence="2">ChiHjej8B7-3636</strain>
    </source>
</reference>
<dbReference type="GO" id="GO:0097367">
    <property type="term" value="F:carbohydrate derivative binding"/>
    <property type="evidence" value="ECO:0007669"/>
    <property type="project" value="InterPro"/>
</dbReference>
<dbReference type="PANTHER" id="PTHR10937">
    <property type="entry name" value="GLUCOSAMINE--FRUCTOSE-6-PHOSPHATE AMINOTRANSFERASE, ISOMERIZING"/>
    <property type="match status" value="1"/>
</dbReference>
<organism evidence="2 3">
    <name type="scientific">Candidatus Microbacterium stercoravium</name>
    <dbReference type="NCBI Taxonomy" id="2838697"/>
    <lineage>
        <taxon>Bacteria</taxon>
        <taxon>Bacillati</taxon>
        <taxon>Actinomycetota</taxon>
        <taxon>Actinomycetes</taxon>
        <taxon>Micrococcales</taxon>
        <taxon>Microbacteriaceae</taxon>
        <taxon>Microbacterium</taxon>
    </lineage>
</organism>
<dbReference type="InterPro" id="IPR046348">
    <property type="entry name" value="SIS_dom_sf"/>
</dbReference>
<accession>A0A9D2H5T3</accession>
<dbReference type="Proteomes" id="UP000824220">
    <property type="component" value="Unassembled WGS sequence"/>
</dbReference>
<dbReference type="Pfam" id="PF01380">
    <property type="entry name" value="SIS"/>
    <property type="match status" value="1"/>
</dbReference>
<evidence type="ECO:0000259" key="1">
    <source>
        <dbReference type="PROSITE" id="PS51464"/>
    </source>
</evidence>